<protein>
    <recommendedName>
        <fullName evidence="3">deoxyribose-phosphate aldolase</fullName>
        <ecNumber evidence="3">4.1.2.4</ecNumber>
    </recommendedName>
    <alternativeName>
        <fullName evidence="7">2-deoxy-D-ribose 5-phosphate aldolase</fullName>
    </alternativeName>
    <alternativeName>
        <fullName evidence="6">Phosphodeoxyriboaldolase</fullName>
    </alternativeName>
</protein>
<comment type="catalytic activity">
    <reaction evidence="8">
        <text>2-deoxy-D-ribose 5-phosphate = D-glyceraldehyde 3-phosphate + acetaldehyde</text>
        <dbReference type="Rhea" id="RHEA:12821"/>
        <dbReference type="ChEBI" id="CHEBI:15343"/>
        <dbReference type="ChEBI" id="CHEBI:59776"/>
        <dbReference type="ChEBI" id="CHEBI:62877"/>
        <dbReference type="EC" id="4.1.2.4"/>
    </reaction>
</comment>
<dbReference type="NCBIfam" id="TIGR00126">
    <property type="entry name" value="deoC"/>
    <property type="match status" value="1"/>
</dbReference>
<dbReference type="InterPro" id="IPR002915">
    <property type="entry name" value="DeoC/FbaB/LacD_aldolase"/>
</dbReference>
<dbReference type="SMART" id="SM01133">
    <property type="entry name" value="DeoC"/>
    <property type="match status" value="1"/>
</dbReference>
<dbReference type="EC" id="4.1.2.4" evidence="3"/>
<dbReference type="SUPFAM" id="SSF51569">
    <property type="entry name" value="Aldolase"/>
    <property type="match status" value="1"/>
</dbReference>
<dbReference type="Gene3D" id="3.20.20.70">
    <property type="entry name" value="Aldolase class I"/>
    <property type="match status" value="1"/>
</dbReference>
<evidence type="ECO:0000256" key="8">
    <source>
        <dbReference type="ARBA" id="ARBA00048791"/>
    </source>
</evidence>
<dbReference type="PANTHER" id="PTHR10889:SF3">
    <property type="entry name" value="DEOXYRIBOSE-PHOSPHATE ALDOLASE"/>
    <property type="match status" value="1"/>
</dbReference>
<evidence type="ECO:0000256" key="2">
    <source>
        <dbReference type="ARBA" id="ARBA00009473"/>
    </source>
</evidence>
<dbReference type="AlphaFoldDB" id="A0A146L188"/>
<sequence>MRNVSIVRFIQELFKPTRTVFVWKDYISTMGKGKMGMGWDFRPQQIIINEQFVNAEAELLNRSVDSLSVENEISLLLRAVSFLDLTTLSADDTRATVTQLCCKAVAPVPKDIVKRHAKYDDSKLTTASVCLYPNRISDAKLTLAELGSALPVAAVAGGFPSGQYPLSTRVSEVAFCVDQGADEIDIVIDRSLVLNRQWEELYLEVLNMNAAGKGKKVKVILATGECGSLDNIFKASLVSMYAGAPFIKTSTGKETINATIPVGIVMCHAIKLFYIMYGVKIGFKPAGGIRTYKDILIWMLLIKKELGSSWLNPSLFRIGASSVLSSIVDRLKELDGVVTKTT</sequence>
<dbReference type="PANTHER" id="PTHR10889">
    <property type="entry name" value="DEOXYRIBOSE-PHOSPHATE ALDOLASE"/>
    <property type="match status" value="1"/>
</dbReference>
<comment type="pathway">
    <text evidence="1">Carbohydrate degradation; 2-deoxy-D-ribose 1-phosphate degradation; D-glyceraldehyde 3-phosphate and acetaldehyde from 2-deoxy-alpha-D-ribose 1-phosphate: step 2/2.</text>
</comment>
<keyword evidence="5" id="KW-0704">Schiff base</keyword>
<evidence type="ECO:0000256" key="4">
    <source>
        <dbReference type="ARBA" id="ARBA00023239"/>
    </source>
</evidence>
<evidence type="ECO:0000256" key="5">
    <source>
        <dbReference type="ARBA" id="ARBA00023270"/>
    </source>
</evidence>
<dbReference type="GO" id="GO:0005737">
    <property type="term" value="C:cytoplasm"/>
    <property type="evidence" value="ECO:0007669"/>
    <property type="project" value="InterPro"/>
</dbReference>
<dbReference type="Pfam" id="PF01791">
    <property type="entry name" value="DeoC"/>
    <property type="match status" value="1"/>
</dbReference>
<reference evidence="9" key="1">
    <citation type="journal article" date="2016" name="Gigascience">
        <title>De novo construction of an expanded transcriptome assembly for the western tarnished plant bug, Lygus hesperus.</title>
        <authorList>
            <person name="Tassone E.E."/>
            <person name="Geib S.M."/>
            <person name="Hall B."/>
            <person name="Fabrick J.A."/>
            <person name="Brent C.S."/>
            <person name="Hull J.J."/>
        </authorList>
    </citation>
    <scope>NUCLEOTIDE SEQUENCE</scope>
</reference>
<name>A0A146L188_LYGHE</name>
<dbReference type="GO" id="GO:0016052">
    <property type="term" value="P:carbohydrate catabolic process"/>
    <property type="evidence" value="ECO:0007669"/>
    <property type="project" value="TreeGrafter"/>
</dbReference>
<accession>A0A146L188</accession>
<evidence type="ECO:0000256" key="1">
    <source>
        <dbReference type="ARBA" id="ARBA00004816"/>
    </source>
</evidence>
<gene>
    <name evidence="9" type="primary">Dera_0</name>
    <name evidence="9" type="ORF">g.33498</name>
</gene>
<dbReference type="InterPro" id="IPR011343">
    <property type="entry name" value="DeoC"/>
</dbReference>
<dbReference type="GO" id="GO:0009264">
    <property type="term" value="P:deoxyribonucleotide catabolic process"/>
    <property type="evidence" value="ECO:0007669"/>
    <property type="project" value="InterPro"/>
</dbReference>
<dbReference type="InterPro" id="IPR013785">
    <property type="entry name" value="Aldolase_TIM"/>
</dbReference>
<organism evidence="9">
    <name type="scientific">Lygus hesperus</name>
    <name type="common">Western plant bug</name>
    <dbReference type="NCBI Taxonomy" id="30085"/>
    <lineage>
        <taxon>Eukaryota</taxon>
        <taxon>Metazoa</taxon>
        <taxon>Ecdysozoa</taxon>
        <taxon>Arthropoda</taxon>
        <taxon>Hexapoda</taxon>
        <taxon>Insecta</taxon>
        <taxon>Pterygota</taxon>
        <taxon>Neoptera</taxon>
        <taxon>Paraneoptera</taxon>
        <taxon>Hemiptera</taxon>
        <taxon>Heteroptera</taxon>
        <taxon>Panheteroptera</taxon>
        <taxon>Cimicomorpha</taxon>
        <taxon>Miridae</taxon>
        <taxon>Mirini</taxon>
        <taxon>Lygus</taxon>
    </lineage>
</organism>
<dbReference type="UniPathway" id="UPA00002">
    <property type="reaction ID" value="UER00468"/>
</dbReference>
<keyword evidence="4" id="KW-0456">Lyase</keyword>
<evidence type="ECO:0000256" key="7">
    <source>
        <dbReference type="ARBA" id="ARBA00032755"/>
    </source>
</evidence>
<evidence type="ECO:0000313" key="9">
    <source>
        <dbReference type="EMBL" id="JAQ01012.1"/>
    </source>
</evidence>
<proteinExistence type="inferred from homology"/>
<evidence type="ECO:0000256" key="3">
    <source>
        <dbReference type="ARBA" id="ARBA00012515"/>
    </source>
</evidence>
<comment type="similarity">
    <text evidence="2">Belongs to the DeoC/FbaB aldolase family. DeoC type 2 subfamily.</text>
</comment>
<dbReference type="GO" id="GO:0004139">
    <property type="term" value="F:deoxyribose-phosphate aldolase activity"/>
    <property type="evidence" value="ECO:0007669"/>
    <property type="project" value="UniProtKB-EC"/>
</dbReference>
<evidence type="ECO:0000256" key="6">
    <source>
        <dbReference type="ARBA" id="ARBA00031814"/>
    </source>
</evidence>
<dbReference type="EMBL" id="GDHC01017617">
    <property type="protein sequence ID" value="JAQ01012.1"/>
    <property type="molecule type" value="Transcribed_RNA"/>
</dbReference>
<dbReference type="GO" id="GO:0046386">
    <property type="term" value="P:deoxyribose phosphate catabolic process"/>
    <property type="evidence" value="ECO:0007669"/>
    <property type="project" value="UniProtKB-UniPathway"/>
</dbReference>
<dbReference type="CDD" id="cd00959">
    <property type="entry name" value="DeoC"/>
    <property type="match status" value="1"/>
</dbReference>